<dbReference type="RefSeq" id="XP_056526897.1">
    <property type="nucleotide sequence ID" value="XM_056661731.1"/>
</dbReference>
<feature type="compositionally biased region" description="Polar residues" evidence="1">
    <location>
        <begin position="952"/>
        <end position="963"/>
    </location>
</feature>
<feature type="compositionally biased region" description="Acidic residues" evidence="1">
    <location>
        <begin position="868"/>
        <end position="888"/>
    </location>
</feature>
<feature type="compositionally biased region" description="Polar residues" evidence="1">
    <location>
        <begin position="1357"/>
        <end position="1369"/>
    </location>
</feature>
<comment type="caution">
    <text evidence="3">The sequence shown here is derived from an EMBL/GenBank/DDBJ whole genome shotgun (WGS) entry which is preliminary data.</text>
</comment>
<feature type="compositionally biased region" description="Basic and acidic residues" evidence="1">
    <location>
        <begin position="1386"/>
        <end position="1395"/>
    </location>
</feature>
<dbReference type="Proteomes" id="UP001149079">
    <property type="component" value="Unassembled WGS sequence"/>
</dbReference>
<dbReference type="SMART" id="SM00976">
    <property type="entry name" value="Telo_bind"/>
    <property type="match status" value="1"/>
</dbReference>
<feature type="compositionally biased region" description="Acidic residues" evidence="1">
    <location>
        <begin position="896"/>
        <end position="910"/>
    </location>
</feature>
<feature type="region of interest" description="Disordered" evidence="1">
    <location>
        <begin position="523"/>
        <end position="582"/>
    </location>
</feature>
<feature type="compositionally biased region" description="Basic and acidic residues" evidence="1">
    <location>
        <begin position="788"/>
        <end position="799"/>
    </location>
</feature>
<evidence type="ECO:0000256" key="1">
    <source>
        <dbReference type="SAM" id="MobiDB-lite"/>
    </source>
</evidence>
<dbReference type="GO" id="GO:0000723">
    <property type="term" value="P:telomere maintenance"/>
    <property type="evidence" value="ECO:0007669"/>
    <property type="project" value="InterPro"/>
</dbReference>
<feature type="compositionally biased region" description="Basic and acidic residues" evidence="1">
    <location>
        <begin position="310"/>
        <end position="328"/>
    </location>
</feature>
<proteinExistence type="predicted"/>
<gene>
    <name evidence="3" type="ORF">N7515_000987</name>
</gene>
<feature type="compositionally biased region" description="Acidic residues" evidence="1">
    <location>
        <begin position="931"/>
        <end position="944"/>
    </location>
</feature>
<feature type="compositionally biased region" description="Acidic residues" evidence="1">
    <location>
        <begin position="743"/>
        <end position="761"/>
    </location>
</feature>
<evidence type="ECO:0000313" key="3">
    <source>
        <dbReference type="EMBL" id="KAJ5146423.1"/>
    </source>
</evidence>
<accession>A0A9W9LC20</accession>
<feature type="region of interest" description="Disordered" evidence="1">
    <location>
        <begin position="1351"/>
        <end position="1421"/>
    </location>
</feature>
<feature type="compositionally biased region" description="Acidic residues" evidence="1">
    <location>
        <begin position="769"/>
        <end position="787"/>
    </location>
</feature>
<feature type="compositionally biased region" description="Polar residues" evidence="1">
    <location>
        <begin position="332"/>
        <end position="341"/>
    </location>
</feature>
<dbReference type="InterPro" id="IPR012340">
    <property type="entry name" value="NA-bd_OB-fold"/>
</dbReference>
<dbReference type="GO" id="GO:0000781">
    <property type="term" value="C:chromosome, telomeric region"/>
    <property type="evidence" value="ECO:0007669"/>
    <property type="project" value="InterPro"/>
</dbReference>
<dbReference type="GeneID" id="81400901"/>
<reference evidence="3" key="1">
    <citation type="submission" date="2022-11" db="EMBL/GenBank/DDBJ databases">
        <authorList>
            <person name="Petersen C."/>
        </authorList>
    </citation>
    <scope>NUCLEOTIDE SEQUENCE</scope>
    <source>
        <strain evidence="3">IBT 22155</strain>
    </source>
</reference>
<feature type="region of interest" description="Disordered" evidence="1">
    <location>
        <begin position="647"/>
        <end position="1084"/>
    </location>
</feature>
<dbReference type="Gene3D" id="2.40.50.140">
    <property type="entry name" value="Nucleic acid-binding proteins"/>
    <property type="match status" value="1"/>
</dbReference>
<dbReference type="InterPro" id="IPR011564">
    <property type="entry name" value="Telomer_end-bd_POT1/Cdc13"/>
</dbReference>
<feature type="compositionally biased region" description="Polar residues" evidence="1">
    <location>
        <begin position="1003"/>
        <end position="1017"/>
    </location>
</feature>
<feature type="region of interest" description="Disordered" evidence="1">
    <location>
        <begin position="379"/>
        <end position="398"/>
    </location>
</feature>
<feature type="compositionally biased region" description="Pro residues" evidence="1">
    <location>
        <begin position="344"/>
        <end position="355"/>
    </location>
</feature>
<dbReference type="OrthoDB" id="5363079at2759"/>
<feature type="domain" description="Telomeric single stranded DNA binding POT1/Cdc13" evidence="2">
    <location>
        <begin position="1197"/>
        <end position="1329"/>
    </location>
</feature>
<dbReference type="EMBL" id="JAPQKL010000001">
    <property type="protein sequence ID" value="KAJ5146423.1"/>
    <property type="molecule type" value="Genomic_DNA"/>
</dbReference>
<feature type="compositionally biased region" description="Acidic residues" evidence="1">
    <location>
        <begin position="273"/>
        <end position="283"/>
    </location>
</feature>
<reference evidence="3" key="2">
    <citation type="journal article" date="2023" name="IMA Fungus">
        <title>Comparative genomic study of the Penicillium genus elucidates a diverse pangenome and 15 lateral gene transfer events.</title>
        <authorList>
            <person name="Petersen C."/>
            <person name="Sorensen T."/>
            <person name="Nielsen M.R."/>
            <person name="Sondergaard T.E."/>
            <person name="Sorensen J.L."/>
            <person name="Fitzpatrick D.A."/>
            <person name="Frisvad J.C."/>
            <person name="Nielsen K.L."/>
        </authorList>
    </citation>
    <scope>NUCLEOTIDE SEQUENCE</scope>
    <source>
        <strain evidence="3">IBT 22155</strain>
    </source>
</reference>
<feature type="compositionally biased region" description="Basic residues" evidence="1">
    <location>
        <begin position="1374"/>
        <end position="1385"/>
    </location>
</feature>
<feature type="compositionally biased region" description="Polar residues" evidence="1">
    <location>
        <begin position="1054"/>
        <end position="1075"/>
    </location>
</feature>
<dbReference type="CDD" id="cd04497">
    <property type="entry name" value="hPOT1_OB1_like"/>
    <property type="match status" value="1"/>
</dbReference>
<feature type="compositionally biased region" description="Polar residues" evidence="1">
    <location>
        <begin position="526"/>
        <end position="536"/>
    </location>
</feature>
<feature type="compositionally biased region" description="Basic and acidic residues" evidence="1">
    <location>
        <begin position="703"/>
        <end position="712"/>
    </location>
</feature>
<dbReference type="Pfam" id="PF02765">
    <property type="entry name" value="POT1"/>
    <property type="match status" value="1"/>
</dbReference>
<evidence type="ECO:0000259" key="2">
    <source>
        <dbReference type="SMART" id="SM00976"/>
    </source>
</evidence>
<feature type="region of interest" description="Disordered" evidence="1">
    <location>
        <begin position="482"/>
        <end position="502"/>
    </location>
</feature>
<organism evidence="3 4">
    <name type="scientific">Penicillium bovifimosum</name>
    <dbReference type="NCBI Taxonomy" id="126998"/>
    <lineage>
        <taxon>Eukaryota</taxon>
        <taxon>Fungi</taxon>
        <taxon>Dikarya</taxon>
        <taxon>Ascomycota</taxon>
        <taxon>Pezizomycotina</taxon>
        <taxon>Eurotiomycetes</taxon>
        <taxon>Eurotiomycetidae</taxon>
        <taxon>Eurotiales</taxon>
        <taxon>Aspergillaceae</taxon>
        <taxon>Penicillium</taxon>
    </lineage>
</organism>
<name>A0A9W9LC20_9EURO</name>
<dbReference type="SUPFAM" id="SSF50249">
    <property type="entry name" value="Nucleic acid-binding proteins"/>
    <property type="match status" value="1"/>
</dbReference>
<protein>
    <submittedName>
        <fullName evidence="3">Telomere end binding protein</fullName>
    </submittedName>
</protein>
<keyword evidence="4" id="KW-1185">Reference proteome</keyword>
<evidence type="ECO:0000313" key="4">
    <source>
        <dbReference type="Proteomes" id="UP001149079"/>
    </source>
</evidence>
<dbReference type="GO" id="GO:0003677">
    <property type="term" value="F:DNA binding"/>
    <property type="evidence" value="ECO:0007669"/>
    <property type="project" value="InterPro"/>
</dbReference>
<sequence length="1421" mass="153083">MDATESPATNAFAHLTKVPIAQLSPDLENSAQKFFLAAVALVWPYSSSAKCVSLLLVESDVRLRRDKGQIKVTFHGHIAEKIAESHIGIGDTVRLALKGSKFVNSEGIPQTPGRSVAWDAHFEDGVSLEVPAPHSYIHPRSSDTTLTISVAPQATAPHETQIAPPTTPARNPINPGLDLASSAGSWSSPAFLKPTRTSFGATTHSAFDPFAEEDGFVPGKGRKRPRYSLQRDDWQVLTGPEIPEEQETPVDWEKALDQAIDRELAEAEATSEPSDELMAEPEEPPTYMEDASEEPATEFAKPSLELTDSILERRAGGSHDVSSHEQVDIHGISSQLPTDTPQLRPVPSPGLPVPSPLISSHTGSADYFPPWAASYQAQDTQSVPTEVDNIASPPESTFEAQDTEVVHYTSTEVAQSADPDVGPIEQEHVLDAGFLLRTDAASPSSSTGSLVGHEIESIDDTEAVDESGIAQADVAVEITVDEAQVPDEEWQERTSDDVVLPHGRLDAGSVAADSLDDQVEVLEGSATAQTDIGTESGTERADHQAQISNERPHEDLVNEITSNRDQSEPALGSGDEPTVSPEVIAEPAAAQVADIGMEDAGNTYPVSEELQQANVLLSRERSILSTHSDDESAEVSDGIEEINVAQSSVSIGAASDNARSSRGPSEIGDNENRAPVLQSGDLPPPPAAFDQDAIDALEMMIATRDEELEKKRNMGASTTNEGDIEGSLLAEGTIDPAPTQGYSEEEDEVLEDEEEYEESPGDYESRYDYDEDRQDDVSVDESGDDESEPQRNLDSRTGAHDVIVLDSDSDDEPVSNHPAAPTSQSPDSELRSYHFEPAYPADVEMSRQESPGPWYVDGVSDNHRAAEEESDSDESHESEESEEPDYNEQDGRVYESDIESDVYSDAEGESAGELYETGPVSRTPPLGPDRQDEEEVVADAELIEETEHVESASATSPDSQVQVSVDRESGGEPPSNIDPSLFDTVEGQHEIQPASVEVPGRQVSPSGSEGASTSPDSGRQFEPHISPSVANDVADSPSTEPTIEGPAPLGGLPSWSSIMPQSEGQLLTPDPTQENAFPREQRDDSEPNITFVAEENEPSPGLGVVLPSTGSLEIEGDNSLEAETVEIAEQMPRHEHDEASTLSDVVQPAMLPTTPRRSSSADVLVSTETPKTPALVITQAPGPDRHAAGLRSKLSYFAPLATLFDHYNALVDTVSIVHEASPINRAKSGSKDWFVTIDLTDPSLAGTTIRAQIFRRYKSAIPSLTQGVAILLRDFKVRSLNHTAMLVSVESSAWAVFDGSSLDVEVNGPPVEFDSQERAFASGLRRWYSEAGSGWIADHMLQASIERDSLEPDLDLTPSSRAASESSTPDSKRGSHRKRRAHQRVAIHELRDGTRYTDAGSPNSRNSSVHELRDGTLYANL</sequence>
<feature type="region of interest" description="Disordered" evidence="1">
    <location>
        <begin position="265"/>
        <end position="358"/>
    </location>
</feature>